<feature type="region of interest" description="Disordered" evidence="6">
    <location>
        <begin position="324"/>
        <end position="382"/>
    </location>
</feature>
<feature type="binding site" evidence="5">
    <location>
        <position position="266"/>
    </location>
    <ligand>
        <name>S-adenosyl-L-methionine</name>
        <dbReference type="ChEBI" id="CHEBI:59789"/>
    </ligand>
</feature>
<dbReference type="PRINTS" id="PR02008">
    <property type="entry name" value="RCMTFAMILY"/>
</dbReference>
<gene>
    <name evidence="8" type="ORF">MMYC01_203116</name>
</gene>
<dbReference type="InterPro" id="IPR048889">
    <property type="entry name" value="NSUN5_RCM1_N"/>
</dbReference>
<dbReference type="OrthoDB" id="435282at2759"/>
<feature type="region of interest" description="Disordered" evidence="6">
    <location>
        <begin position="478"/>
        <end position="503"/>
    </location>
</feature>
<dbReference type="Proteomes" id="UP000078237">
    <property type="component" value="Unassembled WGS sequence"/>
</dbReference>
<dbReference type="Pfam" id="PF01189">
    <property type="entry name" value="Methyltr_RsmB-F"/>
    <property type="match status" value="1"/>
</dbReference>
<name>A0A175W7D1_9PEZI</name>
<dbReference type="InterPro" id="IPR023267">
    <property type="entry name" value="RCMT"/>
</dbReference>
<dbReference type="InterPro" id="IPR029063">
    <property type="entry name" value="SAM-dependent_MTases_sf"/>
</dbReference>
<dbReference type="VEuPathDB" id="FungiDB:MMYC01_203116"/>
<feature type="region of interest" description="Disordered" evidence="6">
    <location>
        <begin position="555"/>
        <end position="599"/>
    </location>
</feature>
<keyword evidence="4 5" id="KW-0694">RNA-binding</keyword>
<feature type="binding site" evidence="5">
    <location>
        <position position="315"/>
    </location>
    <ligand>
        <name>S-adenosyl-L-methionine</name>
        <dbReference type="ChEBI" id="CHEBI:59789"/>
    </ligand>
</feature>
<keyword evidence="2 5" id="KW-0808">Transferase</keyword>
<feature type="compositionally biased region" description="Basic and acidic residues" evidence="6">
    <location>
        <begin position="561"/>
        <end position="578"/>
    </location>
</feature>
<accession>A0A175W7D1</accession>
<feature type="compositionally biased region" description="Acidic residues" evidence="6">
    <location>
        <begin position="587"/>
        <end position="599"/>
    </location>
</feature>
<dbReference type="GO" id="GO:0070475">
    <property type="term" value="P:rRNA base methylation"/>
    <property type="evidence" value="ECO:0007669"/>
    <property type="project" value="TreeGrafter"/>
</dbReference>
<evidence type="ECO:0000256" key="3">
    <source>
        <dbReference type="ARBA" id="ARBA00022691"/>
    </source>
</evidence>
<dbReference type="AlphaFoldDB" id="A0A175W7D1"/>
<evidence type="ECO:0000256" key="4">
    <source>
        <dbReference type="ARBA" id="ARBA00022884"/>
    </source>
</evidence>
<keyword evidence="1 5" id="KW-0489">Methyltransferase</keyword>
<feature type="domain" description="SAM-dependent MTase RsmB/NOP-type" evidence="7">
    <location>
        <begin position="129"/>
        <end position="474"/>
    </location>
</feature>
<comment type="similarity">
    <text evidence="5">Belongs to the class I-like SAM-binding methyltransferase superfamily. RsmB/NOP family.</text>
</comment>
<dbReference type="InterPro" id="IPR049561">
    <property type="entry name" value="NSUN5_7_fdxn-like"/>
</dbReference>
<evidence type="ECO:0000256" key="2">
    <source>
        <dbReference type="ARBA" id="ARBA00022679"/>
    </source>
</evidence>
<dbReference type="Pfam" id="PF21148">
    <property type="entry name" value="NSUN5_fdxn-like"/>
    <property type="match status" value="1"/>
</dbReference>
<evidence type="ECO:0000259" key="7">
    <source>
        <dbReference type="PROSITE" id="PS51686"/>
    </source>
</evidence>
<dbReference type="SUPFAM" id="SSF53335">
    <property type="entry name" value="S-adenosyl-L-methionine-dependent methyltransferases"/>
    <property type="match status" value="1"/>
</dbReference>
<dbReference type="Gene3D" id="3.30.70.1170">
    <property type="entry name" value="Sun protein, domain 3"/>
    <property type="match status" value="1"/>
</dbReference>
<dbReference type="PANTHER" id="PTHR22807:SF4">
    <property type="entry name" value="28S RRNA (CYTOSINE-C(5))-METHYLTRANSFERASE"/>
    <property type="match status" value="1"/>
</dbReference>
<keyword evidence="9" id="KW-1185">Reference proteome</keyword>
<feature type="binding site" evidence="5">
    <location>
        <position position="295"/>
    </location>
    <ligand>
        <name>S-adenosyl-L-methionine</name>
        <dbReference type="ChEBI" id="CHEBI:59789"/>
    </ligand>
</feature>
<feature type="binding site" evidence="5">
    <location>
        <begin position="237"/>
        <end position="243"/>
    </location>
    <ligand>
        <name>S-adenosyl-L-methionine</name>
        <dbReference type="ChEBI" id="CHEBI:59789"/>
    </ligand>
</feature>
<comment type="caution">
    <text evidence="8">The sequence shown here is derived from an EMBL/GenBank/DDBJ whole genome shotgun (WGS) entry which is preliminary data.</text>
</comment>
<protein>
    <submittedName>
        <fullName evidence="8">Methyltransferase NSUN5C</fullName>
    </submittedName>
</protein>
<feature type="compositionally biased region" description="Low complexity" evidence="6">
    <location>
        <begin position="341"/>
        <end position="352"/>
    </location>
</feature>
<dbReference type="GO" id="GO:0003723">
    <property type="term" value="F:RNA binding"/>
    <property type="evidence" value="ECO:0007669"/>
    <property type="project" value="UniProtKB-UniRule"/>
</dbReference>
<dbReference type="InterPro" id="IPR049560">
    <property type="entry name" value="MeTrfase_RsmB-F_NOP2_cat"/>
</dbReference>
<dbReference type="PROSITE" id="PS51686">
    <property type="entry name" value="SAM_MT_RSMB_NOP"/>
    <property type="match status" value="1"/>
</dbReference>
<dbReference type="EMBL" id="LCTW02000084">
    <property type="protein sequence ID" value="KXX79537.1"/>
    <property type="molecule type" value="Genomic_DNA"/>
</dbReference>
<dbReference type="Pfam" id="PF21153">
    <property type="entry name" value="NSUN5_N"/>
    <property type="match status" value="1"/>
</dbReference>
<dbReference type="PANTHER" id="PTHR22807">
    <property type="entry name" value="NOP2 YEAST -RELATED NOL1/NOP2/FMU SUN DOMAIN-CONTAINING"/>
    <property type="match status" value="1"/>
</dbReference>
<evidence type="ECO:0000256" key="5">
    <source>
        <dbReference type="PROSITE-ProRule" id="PRU01023"/>
    </source>
</evidence>
<feature type="active site" description="Nucleophile" evidence="5">
    <location>
        <position position="416"/>
    </location>
</feature>
<evidence type="ECO:0000256" key="1">
    <source>
        <dbReference type="ARBA" id="ARBA00022603"/>
    </source>
</evidence>
<evidence type="ECO:0000313" key="8">
    <source>
        <dbReference type="EMBL" id="KXX79537.1"/>
    </source>
</evidence>
<dbReference type="Gene3D" id="3.40.50.150">
    <property type="entry name" value="Vaccinia Virus protein VP39"/>
    <property type="match status" value="1"/>
</dbReference>
<reference evidence="8 9" key="1">
    <citation type="journal article" date="2016" name="Genome Announc.">
        <title>Genome Sequence of Madurella mycetomatis mm55, Isolated from a Human Mycetoma Case in Sudan.</title>
        <authorList>
            <person name="Smit S."/>
            <person name="Derks M.F."/>
            <person name="Bervoets S."/>
            <person name="Fahal A."/>
            <person name="van Leeuwen W."/>
            <person name="van Belkum A."/>
            <person name="van de Sande W.W."/>
        </authorList>
    </citation>
    <scope>NUCLEOTIDE SEQUENCE [LARGE SCALE GENOMIC DNA]</scope>
    <source>
        <strain evidence="9">mm55</strain>
    </source>
</reference>
<keyword evidence="3 5" id="KW-0949">S-adenosyl-L-methionine</keyword>
<dbReference type="InterPro" id="IPR001678">
    <property type="entry name" value="MeTrfase_RsmB-F_NOP2_dom"/>
</dbReference>
<dbReference type="GO" id="GO:0005730">
    <property type="term" value="C:nucleolus"/>
    <property type="evidence" value="ECO:0007669"/>
    <property type="project" value="TreeGrafter"/>
</dbReference>
<evidence type="ECO:0000313" key="9">
    <source>
        <dbReference type="Proteomes" id="UP000078237"/>
    </source>
</evidence>
<evidence type="ECO:0000256" key="6">
    <source>
        <dbReference type="SAM" id="MobiDB-lite"/>
    </source>
</evidence>
<dbReference type="GO" id="GO:0008173">
    <property type="term" value="F:RNA methyltransferase activity"/>
    <property type="evidence" value="ECO:0007669"/>
    <property type="project" value="InterPro"/>
</dbReference>
<dbReference type="STRING" id="100816.A0A175W7D1"/>
<dbReference type="FunFam" id="3.30.70.1170:FF:000006">
    <property type="entry name" value="NOL1/NOP2/Sun domain family protein"/>
    <property type="match status" value="1"/>
</dbReference>
<sequence length="599" mass="65206">MSLYHEAAAIVTGPSTHGGSLKSRIFGNKDLKSPPAQVYALVFEASKWSAVLKEVVENAQLLQNERKLTPALSILLTHDLLLAKGGIALPASHGLRSSVEKYRARLQSEFTRTRLRRKCPTLDALKALVDAQLSPAHPRWIRVNAIKSSIDEQLDTTFKGFEVVPTIADVMASASTGKRAICLDGHVPNLIAASPGIDLSKADAYKSGAIILQDKASCFPAYLLDPRPEDGDIIDACSAPGNKTTHLAAILHERGFARGQKILAFEKDRQRAKTLDKMVKTAGSDRVTVVYPGYDFLKTDPHAPEFRNVGALLLDPSCSGSGIVGRDDAPEFHTPAHPHNTTTTTTSSSSSIKSRKRKRQGPATTTTTKAKREKEKEEDDEEALQTRLSALATFQLSILQHALAFPAARKVTYSTCSVHRAENEQVVLAALASDVARQRGWRVLRRAEQVRGMREWPVRGDTAAGREVGDEVGEGCIRAESQGNGADGGDGGDGGDDDEGPFVRDEVTGRIIRDADGIPILKSTGKKAVDLSALMEEESDGNEDGDVVELRFEEVEDGDGPFERDEEGRIIRDADGMPRLKRRKEVDDEEEDEWGGFDD</sequence>
<proteinExistence type="inferred from homology"/>
<organism evidence="8 9">
    <name type="scientific">Madurella mycetomatis</name>
    <dbReference type="NCBI Taxonomy" id="100816"/>
    <lineage>
        <taxon>Eukaryota</taxon>
        <taxon>Fungi</taxon>
        <taxon>Dikarya</taxon>
        <taxon>Ascomycota</taxon>
        <taxon>Pezizomycotina</taxon>
        <taxon>Sordariomycetes</taxon>
        <taxon>Sordariomycetidae</taxon>
        <taxon>Sordariales</taxon>
        <taxon>Sordariales incertae sedis</taxon>
        <taxon>Madurella</taxon>
    </lineage>
</organism>